<evidence type="ECO:0000256" key="4">
    <source>
        <dbReference type="ARBA" id="ARBA00022729"/>
    </source>
</evidence>
<evidence type="ECO:0000256" key="1">
    <source>
        <dbReference type="ARBA" id="ARBA00004370"/>
    </source>
</evidence>
<dbReference type="Proteomes" id="UP001291623">
    <property type="component" value="Unassembled WGS sequence"/>
</dbReference>
<evidence type="ECO:0000256" key="3">
    <source>
        <dbReference type="ARBA" id="ARBA00022692"/>
    </source>
</evidence>
<feature type="domain" description="Protein kinase" evidence="10">
    <location>
        <begin position="221"/>
        <end position="304"/>
    </location>
</feature>
<evidence type="ECO:0000256" key="9">
    <source>
        <dbReference type="PROSITE-ProRule" id="PRU10141"/>
    </source>
</evidence>
<dbReference type="InterPro" id="IPR051809">
    <property type="entry name" value="Plant_receptor-like_S/T_kinase"/>
</dbReference>
<dbReference type="InterPro" id="IPR017441">
    <property type="entry name" value="Protein_kinase_ATP_BS"/>
</dbReference>
<keyword evidence="4" id="KW-0732">Signal</keyword>
<dbReference type="PANTHER" id="PTHR27008">
    <property type="entry name" value="OS04G0122200 PROTEIN"/>
    <property type="match status" value="1"/>
</dbReference>
<keyword evidence="9" id="KW-0547">Nucleotide-binding</keyword>
<dbReference type="PROSITE" id="PS50011">
    <property type="entry name" value="PROTEIN_KINASE_DOM"/>
    <property type="match status" value="1"/>
</dbReference>
<organism evidence="11 12">
    <name type="scientific">Anisodus tanguticus</name>
    <dbReference type="NCBI Taxonomy" id="243964"/>
    <lineage>
        <taxon>Eukaryota</taxon>
        <taxon>Viridiplantae</taxon>
        <taxon>Streptophyta</taxon>
        <taxon>Embryophyta</taxon>
        <taxon>Tracheophyta</taxon>
        <taxon>Spermatophyta</taxon>
        <taxon>Magnoliopsida</taxon>
        <taxon>eudicotyledons</taxon>
        <taxon>Gunneridae</taxon>
        <taxon>Pentapetalae</taxon>
        <taxon>asterids</taxon>
        <taxon>lamiids</taxon>
        <taxon>Solanales</taxon>
        <taxon>Solanaceae</taxon>
        <taxon>Solanoideae</taxon>
        <taxon>Hyoscyameae</taxon>
        <taxon>Anisodus</taxon>
    </lineage>
</organism>
<keyword evidence="12" id="KW-1185">Reference proteome</keyword>
<dbReference type="PROSITE" id="PS00107">
    <property type="entry name" value="PROTEIN_KINASE_ATP"/>
    <property type="match status" value="1"/>
</dbReference>
<sequence>MILSNNKLTGNIPKSVQGMNLGALDLSGNRFSGSVPPCIRNVASLRQLYLASNKLNSRLPASLGSLQDLIEFNVSSNLLSAKLPLETENLKVATLIDLSKNDFSGEIPNTLGGLDRLTKHSLAHNRLDGPIPDPFGKMLALEFLDMCNNNLNGEIPKSLEALVYLKYLNISFNKLSGKSFCKLHQPIIAKVEENAGQAYSLLQKGDERISYYELEQAKERFNESNLLGTGGFSMVYKGILKNGTLLAAKVFNAQLKGSFKSIAKECEMLRNLHHRNLTKVVTSCSTTNFKALVLEYMPNGTLEK</sequence>
<protein>
    <recommendedName>
        <fullName evidence="10">Protein kinase domain-containing protein</fullName>
    </recommendedName>
</protein>
<dbReference type="InterPro" id="IPR032675">
    <property type="entry name" value="LRR_dom_sf"/>
</dbReference>
<dbReference type="InterPro" id="IPR000719">
    <property type="entry name" value="Prot_kinase_dom"/>
</dbReference>
<evidence type="ECO:0000256" key="8">
    <source>
        <dbReference type="ARBA" id="ARBA00023180"/>
    </source>
</evidence>
<keyword evidence="9" id="KW-0067">ATP-binding</keyword>
<feature type="binding site" evidence="9">
    <location>
        <position position="249"/>
    </location>
    <ligand>
        <name>ATP</name>
        <dbReference type="ChEBI" id="CHEBI:30616"/>
    </ligand>
</feature>
<keyword evidence="3" id="KW-0812">Transmembrane</keyword>
<dbReference type="AlphaFoldDB" id="A0AAE1RA32"/>
<keyword evidence="7" id="KW-0472">Membrane</keyword>
<keyword evidence="8" id="KW-0325">Glycoprotein</keyword>
<dbReference type="InterPro" id="IPR011009">
    <property type="entry name" value="Kinase-like_dom_sf"/>
</dbReference>
<keyword evidence="5" id="KW-0677">Repeat</keyword>
<dbReference type="Pfam" id="PF00069">
    <property type="entry name" value="Pkinase"/>
    <property type="match status" value="1"/>
</dbReference>
<evidence type="ECO:0000256" key="7">
    <source>
        <dbReference type="ARBA" id="ARBA00023136"/>
    </source>
</evidence>
<evidence type="ECO:0000256" key="5">
    <source>
        <dbReference type="ARBA" id="ARBA00022737"/>
    </source>
</evidence>
<evidence type="ECO:0000313" key="11">
    <source>
        <dbReference type="EMBL" id="KAK4347494.1"/>
    </source>
</evidence>
<evidence type="ECO:0000313" key="12">
    <source>
        <dbReference type="Proteomes" id="UP001291623"/>
    </source>
</evidence>
<proteinExistence type="predicted"/>
<dbReference type="PANTHER" id="PTHR27008:SF602">
    <property type="entry name" value="LRR RECEPTOR-LIKE SERINE_THREONINE-PROTEIN KINASE EFR"/>
    <property type="match status" value="1"/>
</dbReference>
<dbReference type="SUPFAM" id="SSF52058">
    <property type="entry name" value="L domain-like"/>
    <property type="match status" value="1"/>
</dbReference>
<dbReference type="FunFam" id="3.80.10.10:FF:000041">
    <property type="entry name" value="LRR receptor-like serine/threonine-protein kinase ERECTA"/>
    <property type="match status" value="1"/>
</dbReference>
<dbReference type="GO" id="GO:0016020">
    <property type="term" value="C:membrane"/>
    <property type="evidence" value="ECO:0007669"/>
    <property type="project" value="UniProtKB-SubCell"/>
</dbReference>
<evidence type="ECO:0000256" key="2">
    <source>
        <dbReference type="ARBA" id="ARBA00022614"/>
    </source>
</evidence>
<name>A0AAE1RA32_9SOLA</name>
<gene>
    <name evidence="11" type="ORF">RND71_033833</name>
</gene>
<dbReference type="EMBL" id="JAVYJV010000018">
    <property type="protein sequence ID" value="KAK4347494.1"/>
    <property type="molecule type" value="Genomic_DNA"/>
</dbReference>
<dbReference type="SUPFAM" id="SSF56112">
    <property type="entry name" value="Protein kinase-like (PK-like)"/>
    <property type="match status" value="1"/>
</dbReference>
<comment type="caution">
    <text evidence="11">The sequence shown here is derived from an EMBL/GenBank/DDBJ whole genome shotgun (WGS) entry which is preliminary data.</text>
</comment>
<keyword evidence="2" id="KW-0433">Leucine-rich repeat</keyword>
<accession>A0AAE1RA32</accession>
<dbReference type="Gene3D" id="3.30.200.20">
    <property type="entry name" value="Phosphorylase Kinase, domain 1"/>
    <property type="match status" value="1"/>
</dbReference>
<evidence type="ECO:0000259" key="10">
    <source>
        <dbReference type="PROSITE" id="PS50011"/>
    </source>
</evidence>
<dbReference type="InterPro" id="IPR001611">
    <property type="entry name" value="Leu-rich_rpt"/>
</dbReference>
<comment type="subcellular location">
    <subcellularLocation>
        <location evidence="1">Membrane</location>
    </subcellularLocation>
</comment>
<dbReference type="GO" id="GO:0004672">
    <property type="term" value="F:protein kinase activity"/>
    <property type="evidence" value="ECO:0007669"/>
    <property type="project" value="InterPro"/>
</dbReference>
<dbReference type="Pfam" id="PF00560">
    <property type="entry name" value="LRR_1"/>
    <property type="match status" value="5"/>
</dbReference>
<reference evidence="11" key="1">
    <citation type="submission" date="2023-12" db="EMBL/GenBank/DDBJ databases">
        <title>Genome assembly of Anisodus tanguticus.</title>
        <authorList>
            <person name="Wang Y.-J."/>
        </authorList>
    </citation>
    <scope>NUCLEOTIDE SEQUENCE</scope>
    <source>
        <strain evidence="11">KB-2021</strain>
        <tissue evidence="11">Leaf</tissue>
    </source>
</reference>
<dbReference type="Gene3D" id="3.80.10.10">
    <property type="entry name" value="Ribonuclease Inhibitor"/>
    <property type="match status" value="1"/>
</dbReference>
<evidence type="ECO:0000256" key="6">
    <source>
        <dbReference type="ARBA" id="ARBA00022989"/>
    </source>
</evidence>
<keyword evidence="6" id="KW-1133">Transmembrane helix</keyword>
<dbReference type="GO" id="GO:0005524">
    <property type="term" value="F:ATP binding"/>
    <property type="evidence" value="ECO:0007669"/>
    <property type="project" value="UniProtKB-UniRule"/>
</dbReference>